<dbReference type="AlphaFoldDB" id="A0A0N0P233"/>
<dbReference type="EMBL" id="LJSK01000897">
    <property type="protein sequence ID" value="KPI82486.1"/>
    <property type="molecule type" value="Genomic_DNA"/>
</dbReference>
<evidence type="ECO:0000313" key="3">
    <source>
        <dbReference type="Proteomes" id="UP000038009"/>
    </source>
</evidence>
<organism evidence="2 3">
    <name type="scientific">Leptomonas seymouri</name>
    <dbReference type="NCBI Taxonomy" id="5684"/>
    <lineage>
        <taxon>Eukaryota</taxon>
        <taxon>Discoba</taxon>
        <taxon>Euglenozoa</taxon>
        <taxon>Kinetoplastea</taxon>
        <taxon>Metakinetoplastina</taxon>
        <taxon>Trypanosomatida</taxon>
        <taxon>Trypanosomatidae</taxon>
        <taxon>Leishmaniinae</taxon>
        <taxon>Leptomonas</taxon>
    </lineage>
</organism>
<proteinExistence type="predicted"/>
<evidence type="ECO:0000313" key="2">
    <source>
        <dbReference type="EMBL" id="KPI82486.1"/>
    </source>
</evidence>
<feature type="non-terminal residue" evidence="2">
    <location>
        <position position="107"/>
    </location>
</feature>
<reference evidence="2 3" key="1">
    <citation type="journal article" date="2015" name="PLoS Pathog.">
        <title>Leptomonas seymouri: Adaptations to the Dixenous Life Cycle Analyzed by Genome Sequencing, Transcriptome Profiling and Co-infection with Leishmania donovani.</title>
        <authorList>
            <person name="Kraeva N."/>
            <person name="Butenko A."/>
            <person name="Hlavacova J."/>
            <person name="Kostygov A."/>
            <person name="Myskova J."/>
            <person name="Grybchuk D."/>
            <person name="Lestinova T."/>
            <person name="Votypka J."/>
            <person name="Volf P."/>
            <person name="Opperdoes F."/>
            <person name="Flegontov P."/>
            <person name="Lukes J."/>
            <person name="Yurchenko V."/>
        </authorList>
    </citation>
    <scope>NUCLEOTIDE SEQUENCE [LARGE SCALE GENOMIC DNA]</scope>
    <source>
        <strain evidence="2 3">ATCC 30220</strain>
    </source>
</reference>
<keyword evidence="3" id="KW-1185">Reference proteome</keyword>
<protein>
    <submittedName>
        <fullName evidence="2">Uncharacterized protein</fullName>
    </submittedName>
</protein>
<name>A0A0N0P233_LEPSE</name>
<comment type="caution">
    <text evidence="2">The sequence shown here is derived from an EMBL/GenBank/DDBJ whole genome shotgun (WGS) entry which is preliminary data.</text>
</comment>
<dbReference type="Proteomes" id="UP000038009">
    <property type="component" value="Unassembled WGS sequence"/>
</dbReference>
<gene>
    <name evidence="2" type="ORF">ABL78_8504</name>
</gene>
<evidence type="ECO:0000256" key="1">
    <source>
        <dbReference type="SAM" id="MobiDB-lite"/>
    </source>
</evidence>
<accession>A0A0N0P233</accession>
<dbReference type="VEuPathDB" id="TriTrypDB:Lsey_0899_0010"/>
<sequence length="107" mass="11167">MNSGSPPAPQRATSTPLLPLPPLPSLVQATSPSATRQRPQSRISISVHSSQRPCNHHARGHQAAQHTPTPRAHHTQAAQLSPFTAPGAPSAPTTGRLLCSAMSAYVS</sequence>
<feature type="compositionally biased region" description="Polar residues" evidence="1">
    <location>
        <begin position="27"/>
        <end position="53"/>
    </location>
</feature>
<feature type="region of interest" description="Disordered" evidence="1">
    <location>
        <begin position="1"/>
        <end position="95"/>
    </location>
</feature>